<dbReference type="OrthoDB" id="9801609at2"/>
<evidence type="ECO:0000256" key="1">
    <source>
        <dbReference type="ARBA" id="ARBA00022679"/>
    </source>
</evidence>
<sequence length="363" mass="42147">MNLLLDNIIFSLQRAGGASVVWQQHLERLLKDDSFKCKFLEYDNAVDNFFRKNLSLKNDTVNILDSKYLFLKRYINLYSKAKDEHIFHSSHYRVEKAKNVINITTVHDFTYEYFVKGLARKVHSFQKNLAINSSDGIICISESTKKDLLRFLPHIKQEKIKVIYNGVDKTFRVLEDNEILEKKHPFEDYNYLLYVGDRKSIHKNFRMVVEASALSKIPLLLVGGGQLTEEENQILKKKIGLANFKWLTGVSVEHLNYYYNKAYCLLYPSLYEGFGIPVIEAQRAGCPVVSTDCSSIPEVIGNIYLAVKEPTAQKITNKILELSINSSLRKESVDMGFEKSKNFSWDKTYKETTNFYKELYFEK</sequence>
<evidence type="ECO:0000259" key="2">
    <source>
        <dbReference type="Pfam" id="PF00534"/>
    </source>
</evidence>
<name>A0A344LN84_9FLAO</name>
<dbReference type="AlphaFoldDB" id="A0A344LN84"/>
<dbReference type="CDD" id="cd03809">
    <property type="entry name" value="GT4_MtfB-like"/>
    <property type="match status" value="1"/>
</dbReference>
<dbReference type="InterPro" id="IPR001296">
    <property type="entry name" value="Glyco_trans_1"/>
</dbReference>
<evidence type="ECO:0000313" key="4">
    <source>
        <dbReference type="EMBL" id="AXB55376.1"/>
    </source>
</evidence>
<proteinExistence type="predicted"/>
<dbReference type="Gene3D" id="3.40.50.2000">
    <property type="entry name" value="Glycogen Phosphorylase B"/>
    <property type="match status" value="2"/>
</dbReference>
<feature type="domain" description="Glycosyltransferase subfamily 4-like N-terminal" evidence="3">
    <location>
        <begin position="88"/>
        <end position="169"/>
    </location>
</feature>
<dbReference type="RefSeq" id="WP_113676501.1">
    <property type="nucleotide sequence ID" value="NZ_CP030261.1"/>
</dbReference>
<evidence type="ECO:0000313" key="5">
    <source>
        <dbReference type="Proteomes" id="UP000251561"/>
    </source>
</evidence>
<dbReference type="InterPro" id="IPR028098">
    <property type="entry name" value="Glyco_trans_4-like_N"/>
</dbReference>
<dbReference type="KEGG" id="ffl:HYN86_01655"/>
<dbReference type="EMBL" id="CP030261">
    <property type="protein sequence ID" value="AXB55376.1"/>
    <property type="molecule type" value="Genomic_DNA"/>
</dbReference>
<dbReference type="GO" id="GO:0016757">
    <property type="term" value="F:glycosyltransferase activity"/>
    <property type="evidence" value="ECO:0007669"/>
    <property type="project" value="InterPro"/>
</dbReference>
<dbReference type="Pfam" id="PF00534">
    <property type="entry name" value="Glycos_transf_1"/>
    <property type="match status" value="1"/>
</dbReference>
<evidence type="ECO:0000259" key="3">
    <source>
        <dbReference type="Pfam" id="PF13439"/>
    </source>
</evidence>
<dbReference type="PANTHER" id="PTHR46401:SF2">
    <property type="entry name" value="GLYCOSYLTRANSFERASE WBBK-RELATED"/>
    <property type="match status" value="1"/>
</dbReference>
<accession>A0A344LN84</accession>
<organism evidence="4 5">
    <name type="scientific">Flavobacterium fluviale</name>
    <dbReference type="NCBI Taxonomy" id="2249356"/>
    <lineage>
        <taxon>Bacteria</taxon>
        <taxon>Pseudomonadati</taxon>
        <taxon>Bacteroidota</taxon>
        <taxon>Flavobacteriia</taxon>
        <taxon>Flavobacteriales</taxon>
        <taxon>Flavobacteriaceae</taxon>
        <taxon>Flavobacterium</taxon>
    </lineage>
</organism>
<keyword evidence="1 4" id="KW-0808">Transferase</keyword>
<dbReference type="GO" id="GO:0009103">
    <property type="term" value="P:lipopolysaccharide biosynthetic process"/>
    <property type="evidence" value="ECO:0007669"/>
    <property type="project" value="TreeGrafter"/>
</dbReference>
<keyword evidence="5" id="KW-1185">Reference proteome</keyword>
<dbReference type="SUPFAM" id="SSF53756">
    <property type="entry name" value="UDP-Glycosyltransferase/glycogen phosphorylase"/>
    <property type="match status" value="1"/>
</dbReference>
<dbReference type="Proteomes" id="UP000251561">
    <property type="component" value="Chromosome"/>
</dbReference>
<dbReference type="Pfam" id="PF13439">
    <property type="entry name" value="Glyco_transf_4"/>
    <property type="match status" value="1"/>
</dbReference>
<dbReference type="PANTHER" id="PTHR46401">
    <property type="entry name" value="GLYCOSYLTRANSFERASE WBBK-RELATED"/>
    <property type="match status" value="1"/>
</dbReference>
<reference evidence="4 5" key="1">
    <citation type="submission" date="2018-06" db="EMBL/GenBank/DDBJ databases">
        <title>Genome sequencing of Flavobacterium.</title>
        <authorList>
            <person name="Baek M.-G."/>
            <person name="Yi H."/>
        </authorList>
    </citation>
    <scope>NUCLEOTIDE SEQUENCE [LARGE SCALE GENOMIC DNA]</scope>
    <source>
        <strain evidence="4 5">HYN0086</strain>
    </source>
</reference>
<feature type="domain" description="Glycosyl transferase family 1" evidence="2">
    <location>
        <begin position="179"/>
        <end position="331"/>
    </location>
</feature>
<gene>
    <name evidence="4" type="ORF">HYN86_01655</name>
</gene>
<protein>
    <submittedName>
        <fullName evidence="4">Glycosyltransferase family 1 protein</fullName>
    </submittedName>
</protein>